<keyword evidence="4 6" id="KW-1133">Transmembrane helix</keyword>
<dbReference type="Proteomes" id="UP000181956">
    <property type="component" value="Chromosome I"/>
</dbReference>
<keyword evidence="2" id="KW-1003">Cell membrane</keyword>
<feature type="transmembrane region" description="Helical" evidence="6">
    <location>
        <begin position="39"/>
        <end position="58"/>
    </location>
</feature>
<proteinExistence type="predicted"/>
<dbReference type="RefSeq" id="WP_083363343.1">
    <property type="nucleotide sequence ID" value="NZ_LT629742.1"/>
</dbReference>
<dbReference type="InterPro" id="IPR027379">
    <property type="entry name" value="CLS_N"/>
</dbReference>
<organism evidence="8 9">
    <name type="scientific">Microterricola viridarii</name>
    <dbReference type="NCBI Taxonomy" id="412690"/>
    <lineage>
        <taxon>Bacteria</taxon>
        <taxon>Bacillati</taxon>
        <taxon>Actinomycetota</taxon>
        <taxon>Actinomycetes</taxon>
        <taxon>Micrococcales</taxon>
        <taxon>Microbacteriaceae</taxon>
        <taxon>Microterricola</taxon>
    </lineage>
</organism>
<keyword evidence="9" id="KW-1185">Reference proteome</keyword>
<comment type="subcellular location">
    <subcellularLocation>
        <location evidence="1">Cell membrane</location>
        <topology evidence="1">Multi-pass membrane protein</topology>
    </subcellularLocation>
</comment>
<evidence type="ECO:0000313" key="8">
    <source>
        <dbReference type="EMBL" id="SDS35443.1"/>
    </source>
</evidence>
<evidence type="ECO:0000313" key="9">
    <source>
        <dbReference type="Proteomes" id="UP000181956"/>
    </source>
</evidence>
<dbReference type="Pfam" id="PF13396">
    <property type="entry name" value="PLDc_N"/>
    <property type="match status" value="1"/>
</dbReference>
<evidence type="ECO:0000256" key="4">
    <source>
        <dbReference type="ARBA" id="ARBA00022989"/>
    </source>
</evidence>
<reference evidence="9" key="1">
    <citation type="submission" date="2016-10" db="EMBL/GenBank/DDBJ databases">
        <authorList>
            <person name="Varghese N."/>
            <person name="Submissions S."/>
        </authorList>
    </citation>
    <scope>NUCLEOTIDE SEQUENCE [LARGE SCALE GENOMIC DNA]</scope>
    <source>
        <strain evidence="9">DSM 21772</strain>
    </source>
</reference>
<gene>
    <name evidence="8" type="ORF">SAMN04489834_1328</name>
</gene>
<protein>
    <submittedName>
        <fullName evidence="8">Phospholipase_D-nuclease N-terminal</fullName>
    </submittedName>
</protein>
<evidence type="ECO:0000256" key="5">
    <source>
        <dbReference type="ARBA" id="ARBA00023136"/>
    </source>
</evidence>
<dbReference type="OrthoDB" id="4479409at2"/>
<feature type="domain" description="Cardiolipin synthase N-terminal" evidence="7">
    <location>
        <begin position="21"/>
        <end position="60"/>
    </location>
</feature>
<dbReference type="GO" id="GO:0005886">
    <property type="term" value="C:plasma membrane"/>
    <property type="evidence" value="ECO:0007669"/>
    <property type="project" value="UniProtKB-SubCell"/>
</dbReference>
<accession>A0A1H1RIG5</accession>
<keyword evidence="5 6" id="KW-0472">Membrane</keyword>
<dbReference type="EMBL" id="LT629742">
    <property type="protein sequence ID" value="SDS35443.1"/>
    <property type="molecule type" value="Genomic_DNA"/>
</dbReference>
<evidence type="ECO:0000256" key="1">
    <source>
        <dbReference type="ARBA" id="ARBA00004651"/>
    </source>
</evidence>
<evidence type="ECO:0000256" key="2">
    <source>
        <dbReference type="ARBA" id="ARBA00022475"/>
    </source>
</evidence>
<evidence type="ECO:0000256" key="3">
    <source>
        <dbReference type="ARBA" id="ARBA00022692"/>
    </source>
</evidence>
<sequence length="84" mass="9287">MELQNILLGLVTIGGVIAAGIWVLKTLFDAEMPSVERLIWLLIILMFPLVGALIWQSWGRDSLRQRLDAGPGNAAAFRKEEAPD</sequence>
<evidence type="ECO:0000259" key="7">
    <source>
        <dbReference type="Pfam" id="PF13396"/>
    </source>
</evidence>
<evidence type="ECO:0000256" key="6">
    <source>
        <dbReference type="SAM" id="Phobius"/>
    </source>
</evidence>
<name>A0A1H1RIG5_9MICO</name>
<feature type="transmembrane region" description="Helical" evidence="6">
    <location>
        <begin position="6"/>
        <end position="27"/>
    </location>
</feature>
<keyword evidence="3 6" id="KW-0812">Transmembrane</keyword>
<dbReference type="AlphaFoldDB" id="A0A1H1RIG5"/>